<sequence>MRTTFLEKRLFSFFLSLFVLFGCFFFFWQRDRSIGFDFEFFSYSIACMILCFLFYRLLLFLFSFLKRSETGSYYSSKYVHSHGVQEVLKTSRISFRTCLKKDLEDLEKRRYITKEKDSYHVTTILKNYGVFDSHLRVITDYLQGGDKSFKDFFTPAFKKCYLKLLTSDMEQAGLLKKQGIFLDFLSYIIFVLYIVLLASFSLHGFYLPEISGRFGQLFLFFLITCLFQFVFFHFVFRNSYQVTSFGKSYKI</sequence>
<gene>
    <name evidence="2" type="ORF">IAC85_03245</name>
</gene>
<evidence type="ECO:0000313" key="3">
    <source>
        <dbReference type="Proteomes" id="UP000886725"/>
    </source>
</evidence>
<proteinExistence type="predicted"/>
<reference evidence="2" key="1">
    <citation type="submission" date="2020-10" db="EMBL/GenBank/DDBJ databases">
        <authorList>
            <person name="Gilroy R."/>
        </authorList>
    </citation>
    <scope>NUCLEOTIDE SEQUENCE</scope>
    <source>
        <strain evidence="2">CHK165-10780</strain>
    </source>
</reference>
<feature type="transmembrane region" description="Helical" evidence="1">
    <location>
        <begin position="184"/>
        <end position="205"/>
    </location>
</feature>
<dbReference type="AlphaFoldDB" id="A0A9D0YZL5"/>
<keyword evidence="1" id="KW-0812">Transmembrane</keyword>
<comment type="caution">
    <text evidence="2">The sequence shown here is derived from an EMBL/GenBank/DDBJ whole genome shotgun (WGS) entry which is preliminary data.</text>
</comment>
<dbReference type="PROSITE" id="PS51257">
    <property type="entry name" value="PROKAR_LIPOPROTEIN"/>
    <property type="match status" value="1"/>
</dbReference>
<accession>A0A9D0YZL5</accession>
<keyword evidence="1" id="KW-0472">Membrane</keyword>
<feature type="transmembrane region" description="Helical" evidence="1">
    <location>
        <begin position="217"/>
        <end position="236"/>
    </location>
</feature>
<reference evidence="2" key="2">
    <citation type="journal article" date="2021" name="PeerJ">
        <title>Extensive microbial diversity within the chicken gut microbiome revealed by metagenomics and culture.</title>
        <authorList>
            <person name="Gilroy R."/>
            <person name="Ravi A."/>
            <person name="Getino M."/>
            <person name="Pursley I."/>
            <person name="Horton D.L."/>
            <person name="Alikhan N.F."/>
            <person name="Baker D."/>
            <person name="Gharbi K."/>
            <person name="Hall N."/>
            <person name="Watson M."/>
            <person name="Adriaenssens E.M."/>
            <person name="Foster-Nyarko E."/>
            <person name="Jarju S."/>
            <person name="Secka A."/>
            <person name="Antonio M."/>
            <person name="Oren A."/>
            <person name="Chaudhuri R.R."/>
            <person name="La Ragione R."/>
            <person name="Hildebrand F."/>
            <person name="Pallen M.J."/>
        </authorList>
    </citation>
    <scope>NUCLEOTIDE SEQUENCE</scope>
    <source>
        <strain evidence="2">CHK165-10780</strain>
    </source>
</reference>
<feature type="transmembrane region" description="Helical" evidence="1">
    <location>
        <begin position="40"/>
        <end position="65"/>
    </location>
</feature>
<keyword evidence="1" id="KW-1133">Transmembrane helix</keyword>
<evidence type="ECO:0000313" key="2">
    <source>
        <dbReference type="EMBL" id="HIQ64734.1"/>
    </source>
</evidence>
<feature type="transmembrane region" description="Helical" evidence="1">
    <location>
        <begin position="10"/>
        <end position="28"/>
    </location>
</feature>
<dbReference type="Proteomes" id="UP000886725">
    <property type="component" value="Unassembled WGS sequence"/>
</dbReference>
<evidence type="ECO:0000256" key="1">
    <source>
        <dbReference type="SAM" id="Phobius"/>
    </source>
</evidence>
<protein>
    <submittedName>
        <fullName evidence="2">Uncharacterized protein</fullName>
    </submittedName>
</protein>
<organism evidence="2 3">
    <name type="scientific">Candidatus Faecenecus gallistercoris</name>
    <dbReference type="NCBI Taxonomy" id="2840793"/>
    <lineage>
        <taxon>Bacteria</taxon>
        <taxon>Bacillati</taxon>
        <taxon>Bacillota</taxon>
        <taxon>Bacillota incertae sedis</taxon>
        <taxon>Candidatus Faecenecus</taxon>
    </lineage>
</organism>
<name>A0A9D0YZL5_9FIRM</name>
<dbReference type="EMBL" id="DVFU01000064">
    <property type="protein sequence ID" value="HIQ64734.1"/>
    <property type="molecule type" value="Genomic_DNA"/>
</dbReference>